<dbReference type="EMBL" id="JACGWO010000003">
    <property type="protein sequence ID" value="KAK4430707.1"/>
    <property type="molecule type" value="Genomic_DNA"/>
</dbReference>
<dbReference type="AlphaFoldDB" id="A0AAE1YIH1"/>
<feature type="signal peptide" evidence="1">
    <location>
        <begin position="1"/>
        <end position="29"/>
    </location>
</feature>
<comment type="caution">
    <text evidence="2">The sequence shown here is derived from an EMBL/GenBank/DDBJ whole genome shotgun (WGS) entry which is preliminary data.</text>
</comment>
<evidence type="ECO:0000256" key="1">
    <source>
        <dbReference type="SAM" id="SignalP"/>
    </source>
</evidence>
<name>A0AAE1YIH1_9LAMI</name>
<proteinExistence type="predicted"/>
<evidence type="ECO:0000313" key="3">
    <source>
        <dbReference type="Proteomes" id="UP001293254"/>
    </source>
</evidence>
<keyword evidence="1" id="KW-0732">Signal</keyword>
<dbReference type="Proteomes" id="UP001293254">
    <property type="component" value="Unassembled WGS sequence"/>
</dbReference>
<feature type="chain" id="PRO_5041974558" description="Secreted protein" evidence="1">
    <location>
        <begin position="30"/>
        <end position="104"/>
    </location>
</feature>
<reference evidence="2" key="1">
    <citation type="submission" date="2020-06" db="EMBL/GenBank/DDBJ databases">
        <authorList>
            <person name="Li T."/>
            <person name="Hu X."/>
            <person name="Zhang T."/>
            <person name="Song X."/>
            <person name="Zhang H."/>
            <person name="Dai N."/>
            <person name="Sheng W."/>
            <person name="Hou X."/>
            <person name="Wei L."/>
        </authorList>
    </citation>
    <scope>NUCLEOTIDE SEQUENCE</scope>
    <source>
        <strain evidence="2">3651</strain>
        <tissue evidence="2">Leaf</tissue>
    </source>
</reference>
<evidence type="ECO:0008006" key="4">
    <source>
        <dbReference type="Google" id="ProtNLM"/>
    </source>
</evidence>
<keyword evidence="3" id="KW-1185">Reference proteome</keyword>
<gene>
    <name evidence="2" type="ORF">Salat_0832400</name>
</gene>
<reference evidence="2" key="2">
    <citation type="journal article" date="2024" name="Plant">
        <title>Genomic evolution and insights into agronomic trait innovations of Sesamum species.</title>
        <authorList>
            <person name="Miao H."/>
            <person name="Wang L."/>
            <person name="Qu L."/>
            <person name="Liu H."/>
            <person name="Sun Y."/>
            <person name="Le M."/>
            <person name="Wang Q."/>
            <person name="Wei S."/>
            <person name="Zheng Y."/>
            <person name="Lin W."/>
            <person name="Duan Y."/>
            <person name="Cao H."/>
            <person name="Xiong S."/>
            <person name="Wang X."/>
            <person name="Wei L."/>
            <person name="Li C."/>
            <person name="Ma Q."/>
            <person name="Ju M."/>
            <person name="Zhao R."/>
            <person name="Li G."/>
            <person name="Mu C."/>
            <person name="Tian Q."/>
            <person name="Mei H."/>
            <person name="Zhang T."/>
            <person name="Gao T."/>
            <person name="Zhang H."/>
        </authorList>
    </citation>
    <scope>NUCLEOTIDE SEQUENCE</scope>
    <source>
        <strain evidence="2">3651</strain>
    </source>
</reference>
<protein>
    <recommendedName>
        <fullName evidence="4">Secreted protein</fullName>
    </recommendedName>
</protein>
<evidence type="ECO:0000313" key="2">
    <source>
        <dbReference type="EMBL" id="KAK4430707.1"/>
    </source>
</evidence>
<sequence length="104" mass="11666">MKLCCKTLLSHLPLRLLGFFSAIEPPLMSAPGDASYFRVPPCSRSNPSDFSTPALVIDVLNPPIGHHIATNVRNRLSCVFKRWRLPALSARFSTGRISWRFRSV</sequence>
<organism evidence="2 3">
    <name type="scientific">Sesamum alatum</name>
    <dbReference type="NCBI Taxonomy" id="300844"/>
    <lineage>
        <taxon>Eukaryota</taxon>
        <taxon>Viridiplantae</taxon>
        <taxon>Streptophyta</taxon>
        <taxon>Embryophyta</taxon>
        <taxon>Tracheophyta</taxon>
        <taxon>Spermatophyta</taxon>
        <taxon>Magnoliopsida</taxon>
        <taxon>eudicotyledons</taxon>
        <taxon>Gunneridae</taxon>
        <taxon>Pentapetalae</taxon>
        <taxon>asterids</taxon>
        <taxon>lamiids</taxon>
        <taxon>Lamiales</taxon>
        <taxon>Pedaliaceae</taxon>
        <taxon>Sesamum</taxon>
    </lineage>
</organism>
<accession>A0AAE1YIH1</accession>